<name>A0ABT5QI62_9GAMM</name>
<dbReference type="Proteomes" id="UP001149821">
    <property type="component" value="Unassembled WGS sequence"/>
</dbReference>
<dbReference type="InterPro" id="IPR021284">
    <property type="entry name" value="DUF2750"/>
</dbReference>
<sequence length="119" mass="13422">MIQDQATSNKNYERFLARVSESLSIWGLQHPDGGWAICRSNQYESTSVYVFWSDEAYANRVAVGEWSDYQPTKIHLDSFIGNWLKGLHSDGHLVGLNWDANLCGQEKEPIDVAKALTSS</sequence>
<protein>
    <submittedName>
        <fullName evidence="1">DUF2750 domain-containing protein</fullName>
    </submittedName>
</protein>
<organism evidence="1 2">
    <name type="scientific">Enterovibrio qingdaonensis</name>
    <dbReference type="NCBI Taxonomy" id="2899818"/>
    <lineage>
        <taxon>Bacteria</taxon>
        <taxon>Pseudomonadati</taxon>
        <taxon>Pseudomonadota</taxon>
        <taxon>Gammaproteobacteria</taxon>
        <taxon>Vibrionales</taxon>
        <taxon>Vibrionaceae</taxon>
        <taxon>Enterovibrio</taxon>
    </lineage>
</organism>
<keyword evidence="2" id="KW-1185">Reference proteome</keyword>
<dbReference type="Pfam" id="PF11042">
    <property type="entry name" value="DUF2750"/>
    <property type="match status" value="1"/>
</dbReference>
<gene>
    <name evidence="1" type="ORF">LRP49_04025</name>
</gene>
<comment type="caution">
    <text evidence="1">The sequence shown here is derived from an EMBL/GenBank/DDBJ whole genome shotgun (WGS) entry which is preliminary data.</text>
</comment>
<reference evidence="1" key="1">
    <citation type="submission" date="2021-12" db="EMBL/GenBank/DDBJ databases">
        <title>Enterovibrio ZSDZ35 sp. nov. and Enterovibrio ZSDZ42 sp. nov., isolated from coastal seawater in Qingdao.</title>
        <authorList>
            <person name="Zhang P."/>
        </authorList>
    </citation>
    <scope>NUCLEOTIDE SEQUENCE</scope>
    <source>
        <strain evidence="1">ZSDZ35</strain>
    </source>
</reference>
<proteinExistence type="predicted"/>
<dbReference type="RefSeq" id="WP_274140414.1">
    <property type="nucleotide sequence ID" value="NZ_JAJUBB010000002.1"/>
</dbReference>
<evidence type="ECO:0000313" key="1">
    <source>
        <dbReference type="EMBL" id="MDD1780363.1"/>
    </source>
</evidence>
<dbReference type="EMBL" id="JAJUBB010000002">
    <property type="protein sequence ID" value="MDD1780363.1"/>
    <property type="molecule type" value="Genomic_DNA"/>
</dbReference>
<evidence type="ECO:0000313" key="2">
    <source>
        <dbReference type="Proteomes" id="UP001149821"/>
    </source>
</evidence>
<accession>A0ABT5QI62</accession>